<reference evidence="2 3" key="1">
    <citation type="journal article" date="2015" name="Genome Biol.">
        <title>Comparative genomics of Steinernema reveals deeply conserved gene regulatory networks.</title>
        <authorList>
            <person name="Dillman A.R."/>
            <person name="Macchietto M."/>
            <person name="Porter C.F."/>
            <person name="Rogers A."/>
            <person name="Williams B."/>
            <person name="Antoshechkin I."/>
            <person name="Lee M.M."/>
            <person name="Goodwin Z."/>
            <person name="Lu X."/>
            <person name="Lewis E.E."/>
            <person name="Goodrich-Blair H."/>
            <person name="Stock S.P."/>
            <person name="Adams B.J."/>
            <person name="Sternberg P.W."/>
            <person name="Mortazavi A."/>
        </authorList>
    </citation>
    <scope>NUCLEOTIDE SEQUENCE [LARGE SCALE GENOMIC DNA]</scope>
    <source>
        <strain evidence="2 3">ALL</strain>
    </source>
</reference>
<evidence type="ECO:0000256" key="1">
    <source>
        <dbReference type="SAM" id="MobiDB-lite"/>
    </source>
</evidence>
<dbReference type="Proteomes" id="UP000298663">
    <property type="component" value="Unassembled WGS sequence"/>
</dbReference>
<dbReference type="AlphaFoldDB" id="A0A4U5M735"/>
<evidence type="ECO:0000313" key="3">
    <source>
        <dbReference type="Proteomes" id="UP000298663"/>
    </source>
</evidence>
<proteinExistence type="predicted"/>
<comment type="caution">
    <text evidence="2">The sequence shown here is derived from an EMBL/GenBank/DDBJ whole genome shotgun (WGS) entry which is preliminary data.</text>
</comment>
<accession>A0A4U5M735</accession>
<reference evidence="2 3" key="2">
    <citation type="journal article" date="2019" name="G3 (Bethesda)">
        <title>Hybrid Assembly of the Genome of the Entomopathogenic Nematode Steinernema carpocapsae Identifies the X-Chromosome.</title>
        <authorList>
            <person name="Serra L."/>
            <person name="Macchietto M."/>
            <person name="Macias-Munoz A."/>
            <person name="McGill C.J."/>
            <person name="Rodriguez I.M."/>
            <person name="Rodriguez B."/>
            <person name="Murad R."/>
            <person name="Mortazavi A."/>
        </authorList>
    </citation>
    <scope>NUCLEOTIDE SEQUENCE [LARGE SCALE GENOMIC DNA]</scope>
    <source>
        <strain evidence="2 3">ALL</strain>
    </source>
</reference>
<dbReference type="EMBL" id="AZBU02000009">
    <property type="protein sequence ID" value="TKR64709.1"/>
    <property type="molecule type" value="Genomic_DNA"/>
</dbReference>
<organism evidence="2 3">
    <name type="scientific">Steinernema carpocapsae</name>
    <name type="common">Entomopathogenic nematode</name>
    <dbReference type="NCBI Taxonomy" id="34508"/>
    <lineage>
        <taxon>Eukaryota</taxon>
        <taxon>Metazoa</taxon>
        <taxon>Ecdysozoa</taxon>
        <taxon>Nematoda</taxon>
        <taxon>Chromadorea</taxon>
        <taxon>Rhabditida</taxon>
        <taxon>Tylenchina</taxon>
        <taxon>Panagrolaimomorpha</taxon>
        <taxon>Strongyloidoidea</taxon>
        <taxon>Steinernematidae</taxon>
        <taxon>Steinernema</taxon>
    </lineage>
</organism>
<sequence>MVILNGFKGFGQQTTVHISLQTEAHVQGELPHHHHKIHDAELPRSHHHGAQKRHGRRLENVVPRKD</sequence>
<evidence type="ECO:0000313" key="2">
    <source>
        <dbReference type="EMBL" id="TKR64709.1"/>
    </source>
</evidence>
<protein>
    <submittedName>
        <fullName evidence="2">Uncharacterized protein</fullName>
    </submittedName>
</protein>
<feature type="compositionally biased region" description="Basic residues" evidence="1">
    <location>
        <begin position="45"/>
        <end position="56"/>
    </location>
</feature>
<keyword evidence="3" id="KW-1185">Reference proteome</keyword>
<gene>
    <name evidence="2" type="ORF">L596_025199</name>
</gene>
<feature type="region of interest" description="Disordered" evidence="1">
    <location>
        <begin position="28"/>
        <end position="66"/>
    </location>
</feature>
<name>A0A4U5M735_STECR</name>
<feature type="compositionally biased region" description="Basic and acidic residues" evidence="1">
    <location>
        <begin position="57"/>
        <end position="66"/>
    </location>
</feature>